<dbReference type="InterPro" id="IPR007730">
    <property type="entry name" value="SPOR-like_dom"/>
</dbReference>
<accession>A0ABU6KFL4</accession>
<dbReference type="PANTHER" id="PTHR30404:SF0">
    <property type="entry name" value="N-ACETYLMURAMOYL-L-ALANINE AMIDASE AMIC"/>
    <property type="match status" value="1"/>
</dbReference>
<comment type="caution">
    <text evidence="3">The sequence shown here is derived from an EMBL/GenBank/DDBJ whole genome shotgun (WGS) entry which is preliminary data.</text>
</comment>
<evidence type="ECO:0000313" key="3">
    <source>
        <dbReference type="EMBL" id="MEC5423965.1"/>
    </source>
</evidence>
<evidence type="ECO:0000256" key="1">
    <source>
        <dbReference type="ARBA" id="ARBA00022801"/>
    </source>
</evidence>
<keyword evidence="1" id="KW-0378">Hydrolase</keyword>
<gene>
    <name evidence="3" type="ORF">QGM71_10730</name>
</gene>
<dbReference type="CDD" id="cd02696">
    <property type="entry name" value="MurNAc-LAA"/>
    <property type="match status" value="1"/>
</dbReference>
<dbReference type="RefSeq" id="WP_327607533.1">
    <property type="nucleotide sequence ID" value="NZ_JARZFX010000004.1"/>
</dbReference>
<dbReference type="Pfam" id="PF05036">
    <property type="entry name" value="SPOR"/>
    <property type="match status" value="1"/>
</dbReference>
<reference evidence="3 4" key="1">
    <citation type="journal article" date="2024" name="Int. J. Syst. Evol. Microbiol.">
        <title>Virgibacillus tibetensis sp. nov., isolated from salt lake on the Tibetan Plateau of China.</title>
        <authorList>
            <person name="Phurbu D."/>
            <person name="Liu Z.-X."/>
            <person name="Wang R."/>
            <person name="Zheng Y.-Y."/>
            <person name="Liu H.-C."/>
            <person name="Zhou Y.-G."/>
            <person name="Yu Y.-J."/>
            <person name="Li A.-H."/>
        </authorList>
    </citation>
    <scope>NUCLEOTIDE SEQUENCE [LARGE SCALE GENOMIC DNA]</scope>
    <source>
        <strain evidence="3 4">C22-A2</strain>
    </source>
</reference>
<dbReference type="Gene3D" id="3.40.630.40">
    <property type="entry name" value="Zn-dependent exopeptidases"/>
    <property type="match status" value="1"/>
</dbReference>
<dbReference type="Pfam" id="PF01520">
    <property type="entry name" value="Amidase_3"/>
    <property type="match status" value="1"/>
</dbReference>
<protein>
    <submittedName>
        <fullName evidence="3">N-acetylmuramoyl-L-alanine amidase</fullName>
    </submittedName>
</protein>
<dbReference type="SUPFAM" id="SSF53187">
    <property type="entry name" value="Zn-dependent exopeptidases"/>
    <property type="match status" value="1"/>
</dbReference>
<dbReference type="InterPro" id="IPR050695">
    <property type="entry name" value="N-acetylmuramoyl_amidase_3"/>
</dbReference>
<keyword evidence="4" id="KW-1185">Reference proteome</keyword>
<sequence length="263" mass="29270">MKLYLDPGHGGSDPGAQGNGLVEKAVVLDIALRIRRILTENYKDVVVKMSRTDDSTKSLQQRTNEANSWGATYYFSIHCNAFNGSAHGYEDYIHSSLSDASQTAGYRNSIHTEISRIYQLNNRGKKKGNFHVLRETSMAAMLTENGFIDNEQDAALMQEPSWRERVALGHVNGLAKAFNLQSKTEPNTIFRVIAGSFKLRGNAEDRSIALKSQGIKSFIDRITISGEQWYRVQAGAFTSRENAENRLSEVLNAGVEDAFIVTD</sequence>
<name>A0ABU6KFL4_9BACI</name>
<dbReference type="InterPro" id="IPR036680">
    <property type="entry name" value="SPOR-like_sf"/>
</dbReference>
<dbReference type="PROSITE" id="PS51724">
    <property type="entry name" value="SPOR"/>
    <property type="match status" value="1"/>
</dbReference>
<dbReference type="InterPro" id="IPR002508">
    <property type="entry name" value="MurNAc-LAA_cat"/>
</dbReference>
<evidence type="ECO:0000259" key="2">
    <source>
        <dbReference type="PROSITE" id="PS51724"/>
    </source>
</evidence>
<feature type="domain" description="SPOR" evidence="2">
    <location>
        <begin position="184"/>
        <end position="263"/>
    </location>
</feature>
<dbReference type="PANTHER" id="PTHR30404">
    <property type="entry name" value="N-ACETYLMURAMOYL-L-ALANINE AMIDASE"/>
    <property type="match status" value="1"/>
</dbReference>
<dbReference type="Gene3D" id="3.30.70.1070">
    <property type="entry name" value="Sporulation related repeat"/>
    <property type="match status" value="1"/>
</dbReference>
<evidence type="ECO:0000313" key="4">
    <source>
        <dbReference type="Proteomes" id="UP001335737"/>
    </source>
</evidence>
<proteinExistence type="predicted"/>
<dbReference type="SMART" id="SM00646">
    <property type="entry name" value="Ami_3"/>
    <property type="match status" value="1"/>
</dbReference>
<dbReference type="EMBL" id="JARZFX010000004">
    <property type="protein sequence ID" value="MEC5423965.1"/>
    <property type="molecule type" value="Genomic_DNA"/>
</dbReference>
<organism evidence="3 4">
    <name type="scientific">Virgibacillus tibetensis</name>
    <dbReference type="NCBI Taxonomy" id="3042313"/>
    <lineage>
        <taxon>Bacteria</taxon>
        <taxon>Bacillati</taxon>
        <taxon>Bacillota</taxon>
        <taxon>Bacilli</taxon>
        <taxon>Bacillales</taxon>
        <taxon>Bacillaceae</taxon>
        <taxon>Virgibacillus</taxon>
    </lineage>
</organism>
<dbReference type="SUPFAM" id="SSF110997">
    <property type="entry name" value="Sporulation related repeat"/>
    <property type="match status" value="1"/>
</dbReference>
<dbReference type="Proteomes" id="UP001335737">
    <property type="component" value="Unassembled WGS sequence"/>
</dbReference>